<sequence length="1353" mass="149433">AAEYDLWVGEEQQGYYNSHPNHPGKSVLRHVGDESTDQNNNITMTSEDLLQPGHVVKERWKVMKKIGGGGFGEIYEGLDLVTKEQVALKVESARQPKQVLKMEVAVLKKLQGKEHVCRFIGCGRNDRFNYVVMQLQGKNLAELRRAQPRGAFSLSTTLRLGLQILKAIESIHQVGFLHRDIKPHCDYFEYLNDLNPLLYSAITYNSSGRACGFQSNFSIGRHPHHTRLVYMLDFGLARQFTTGTGEVRPPRAAAGFRGTVRYASVNAHKNKEMGRHDDLWSLFYMLVEFVNGQLPWRKIKDKEQVGMMKENYDHKLLLKHLPSDLRVFLEHIQGLEYADQPDYTMLAGLFERCIQRRGIQASDPYDWEKPIIANEGLPTTKSLPTVTIPPALTTATTINQPPTMPNVDTNNQENVEPDNRKELEAQLDYESLCRRNRVRRIEGVVPFTTAISNHGRDKNCNATIPITDNTRQQAGQQVATAPTVQGSPKKRRAVSMAVEAQIPATPQEKQVDNEGDALMASARSASEVARTKSAANAAAPLRKSASGATFARLRVMTTPETTPGESPSPRIQPDVDASYCSYDLTNTKNLGNQSPSYFDGVIYENFQRFITPVGRCSTMPSIPFTEMMKKQITIKNANLKSISNGWRPCWLQVTEQREPLRREPKRRSESRQQARSGGRAAARDCSITQFAQIDDDNVSALQQVTRGGGGLTLASQWKSQFDDSEETDNEWKAENLQSPEHKTNNMPPLVAQPTASSEVAANPASASLASHDTKAAVTSQLTASITQQNQQPQQSIQTQSVQNVLSRISEDSPRPPPPLPQRCLNITGIEKYPELQGALPRAWSVPALAPHVRSHLEAPLVQQAAFDDLVYEVDVMRNIATRHDEPRESPPPRRASVPAVMLSASNTVPNTPAVDEEEQAVAGRLEIRVVDATGGATVVQTSADKEPLQKKLTNGTVGSPASPNPGPEEQSVYYDATENRVPINNVPNKISTTTATSTAVPNNTVIFREAKENKDKEPSSRPHSAHSKIPVPVRSPRCSLSESTPETNTPNTRTGTGSDLDKAAAMNLISKEKESNFKFTHYVENKILTLNCAYLKNKSLGNIACFPDKQVPQGTVFVQHMRTTQLKGEVIRQRAKLDPDNRNEQPSPDLAVAVQMRGKPLSIHATSTATATTTTAAVATTTTTESAATSGPCLRRCATLPDARPSLGSSLTSTSSTEEENNLTGCTPALRRRRQSEKYVTDASQLNLRFQRPQQRRPRPSSELLPRFYPRGVPSHLLGGAASKREESSDNDSDSSAAAVAAARQQQQAPPPPPPPSSLPPHTAENNARYPIHYNDVNKYCRIRHNAPIPKER</sequence>
<feature type="domain" description="Protein kinase" evidence="9">
    <location>
        <begin position="60"/>
        <end position="350"/>
    </location>
</feature>
<proteinExistence type="inferred from homology"/>
<feature type="region of interest" description="Disordered" evidence="8">
    <location>
        <begin position="1201"/>
        <end position="1331"/>
    </location>
</feature>
<dbReference type="InterPro" id="IPR000719">
    <property type="entry name" value="Prot_kinase_dom"/>
</dbReference>
<protein>
    <recommendedName>
        <fullName evidence="9">Protein kinase domain-containing protein</fullName>
    </recommendedName>
</protein>
<dbReference type="OrthoDB" id="5979581at2759"/>
<feature type="non-terminal residue" evidence="10">
    <location>
        <position position="1"/>
    </location>
</feature>
<feature type="region of interest" description="Disordered" evidence="8">
    <location>
        <begin position="471"/>
        <end position="490"/>
    </location>
</feature>
<evidence type="ECO:0000256" key="6">
    <source>
        <dbReference type="ARBA" id="ARBA00061588"/>
    </source>
</evidence>
<gene>
    <name evidence="10" type="ORF">TSAR_000317</name>
</gene>
<evidence type="ECO:0000256" key="4">
    <source>
        <dbReference type="ARBA" id="ARBA00022777"/>
    </source>
</evidence>
<comment type="similarity">
    <text evidence="6">Belongs to the protein kinase superfamily. CK1 Ser/Thr protein kinase family.</text>
</comment>
<feature type="compositionally biased region" description="Basic and acidic residues" evidence="8">
    <location>
        <begin position="657"/>
        <end position="672"/>
    </location>
</feature>
<feature type="region of interest" description="Disordered" evidence="8">
    <location>
        <begin position="938"/>
        <end position="971"/>
    </location>
</feature>
<keyword evidence="3 7" id="KW-0547">Nucleotide-binding</keyword>
<evidence type="ECO:0000256" key="5">
    <source>
        <dbReference type="ARBA" id="ARBA00022840"/>
    </source>
</evidence>
<evidence type="ECO:0000256" key="7">
    <source>
        <dbReference type="PROSITE-ProRule" id="PRU10141"/>
    </source>
</evidence>
<comment type="caution">
    <text evidence="10">The sequence shown here is derived from an EMBL/GenBank/DDBJ whole genome shotgun (WGS) entry which is preliminary data.</text>
</comment>
<dbReference type="PROSITE" id="PS50011">
    <property type="entry name" value="PROTEIN_KINASE_DOM"/>
    <property type="match status" value="1"/>
</dbReference>
<keyword evidence="1" id="KW-0723">Serine/threonine-protein kinase</keyword>
<feature type="region of interest" description="Disordered" evidence="8">
    <location>
        <begin position="1011"/>
        <end position="1059"/>
    </location>
</feature>
<evidence type="ECO:0000256" key="1">
    <source>
        <dbReference type="ARBA" id="ARBA00022527"/>
    </source>
</evidence>
<feature type="compositionally biased region" description="Polar residues" evidence="8">
    <location>
        <begin position="951"/>
        <end position="961"/>
    </location>
</feature>
<dbReference type="FunFam" id="1.10.510.10:FF:000481">
    <property type="entry name" value="Asator, isoform D"/>
    <property type="match status" value="1"/>
</dbReference>
<feature type="region of interest" description="Disordered" evidence="8">
    <location>
        <begin position="719"/>
        <end position="770"/>
    </location>
</feature>
<reference evidence="10 11" key="1">
    <citation type="journal article" date="2017" name="Curr. Biol.">
        <title>The Evolution of Venom by Co-option of Single-Copy Genes.</title>
        <authorList>
            <person name="Martinson E.O."/>
            <person name="Mrinalini"/>
            <person name="Kelkar Y.D."/>
            <person name="Chang C.H."/>
            <person name="Werren J.H."/>
        </authorList>
    </citation>
    <scope>NUCLEOTIDE SEQUENCE [LARGE SCALE GENOMIC DNA]</scope>
    <source>
        <strain evidence="10 11">Alberta</strain>
        <tissue evidence="10">Whole body</tissue>
    </source>
</reference>
<evidence type="ECO:0000313" key="10">
    <source>
        <dbReference type="EMBL" id="OXU21198.1"/>
    </source>
</evidence>
<feature type="region of interest" description="Disordered" evidence="8">
    <location>
        <begin position="395"/>
        <end position="415"/>
    </location>
</feature>
<dbReference type="InterPro" id="IPR017441">
    <property type="entry name" value="Protein_kinase_ATP_BS"/>
</dbReference>
<keyword evidence="4" id="KW-0418">Kinase</keyword>
<evidence type="ECO:0000313" key="11">
    <source>
        <dbReference type="Proteomes" id="UP000215335"/>
    </source>
</evidence>
<feature type="compositionally biased region" description="Basic and acidic residues" evidence="8">
    <location>
        <begin position="1011"/>
        <end position="1020"/>
    </location>
</feature>
<dbReference type="InterPro" id="IPR047916">
    <property type="entry name" value="TTBK_Asator-like_STKc"/>
</dbReference>
<organism evidence="10 11">
    <name type="scientific">Trichomalopsis sarcophagae</name>
    <dbReference type="NCBI Taxonomy" id="543379"/>
    <lineage>
        <taxon>Eukaryota</taxon>
        <taxon>Metazoa</taxon>
        <taxon>Ecdysozoa</taxon>
        <taxon>Arthropoda</taxon>
        <taxon>Hexapoda</taxon>
        <taxon>Insecta</taxon>
        <taxon>Pterygota</taxon>
        <taxon>Neoptera</taxon>
        <taxon>Endopterygota</taxon>
        <taxon>Hymenoptera</taxon>
        <taxon>Apocrita</taxon>
        <taxon>Proctotrupomorpha</taxon>
        <taxon>Chalcidoidea</taxon>
        <taxon>Pteromalidae</taxon>
        <taxon>Pteromalinae</taxon>
        <taxon>Trichomalopsis</taxon>
    </lineage>
</organism>
<feature type="compositionally biased region" description="Low complexity" evidence="8">
    <location>
        <begin position="785"/>
        <end position="804"/>
    </location>
</feature>
<evidence type="ECO:0000256" key="2">
    <source>
        <dbReference type="ARBA" id="ARBA00022679"/>
    </source>
</evidence>
<dbReference type="SUPFAM" id="SSF56112">
    <property type="entry name" value="Protein kinase-like (PK-like)"/>
    <property type="match status" value="1"/>
</dbReference>
<evidence type="ECO:0000259" key="9">
    <source>
        <dbReference type="PROSITE" id="PS50011"/>
    </source>
</evidence>
<feature type="compositionally biased region" description="Polar residues" evidence="8">
    <location>
        <begin position="1038"/>
        <end position="1057"/>
    </location>
</feature>
<feature type="compositionally biased region" description="Polar residues" evidence="8">
    <location>
        <begin position="471"/>
        <end position="486"/>
    </location>
</feature>
<feature type="region of interest" description="Disordered" evidence="8">
    <location>
        <begin position="657"/>
        <end position="683"/>
    </location>
</feature>
<dbReference type="InterPro" id="IPR050235">
    <property type="entry name" value="CK1_Ser-Thr_kinase"/>
</dbReference>
<dbReference type="CDD" id="cd14017">
    <property type="entry name" value="STKc_TTBK"/>
    <property type="match status" value="1"/>
</dbReference>
<dbReference type="Proteomes" id="UP000215335">
    <property type="component" value="Unassembled WGS sequence"/>
</dbReference>
<evidence type="ECO:0000256" key="3">
    <source>
        <dbReference type="ARBA" id="ARBA00022741"/>
    </source>
</evidence>
<accession>A0A232ES66</accession>
<evidence type="ECO:0000256" key="8">
    <source>
        <dbReference type="SAM" id="MobiDB-lite"/>
    </source>
</evidence>
<dbReference type="Gene3D" id="1.10.510.10">
    <property type="entry name" value="Transferase(Phosphotransferase) domain 1"/>
    <property type="match status" value="2"/>
</dbReference>
<feature type="compositionally biased region" description="Low complexity" evidence="8">
    <location>
        <begin position="1206"/>
        <end position="1216"/>
    </location>
</feature>
<name>A0A232ES66_9HYME</name>
<keyword evidence="5 7" id="KW-0067">ATP-binding</keyword>
<dbReference type="GO" id="GO:0005524">
    <property type="term" value="F:ATP binding"/>
    <property type="evidence" value="ECO:0007669"/>
    <property type="project" value="UniProtKB-UniRule"/>
</dbReference>
<dbReference type="InterPro" id="IPR011009">
    <property type="entry name" value="Kinase-like_dom_sf"/>
</dbReference>
<feature type="compositionally biased region" description="Basic and acidic residues" evidence="8">
    <location>
        <begin position="729"/>
        <end position="743"/>
    </location>
</feature>
<dbReference type="Pfam" id="PF00069">
    <property type="entry name" value="Pkinase"/>
    <property type="match status" value="1"/>
</dbReference>
<dbReference type="STRING" id="543379.A0A232ES66"/>
<dbReference type="GO" id="GO:0004674">
    <property type="term" value="F:protein serine/threonine kinase activity"/>
    <property type="evidence" value="ECO:0007669"/>
    <property type="project" value="UniProtKB-KW"/>
</dbReference>
<dbReference type="EMBL" id="NNAY01002488">
    <property type="protein sequence ID" value="OXU21198.1"/>
    <property type="molecule type" value="Genomic_DNA"/>
</dbReference>
<feature type="compositionally biased region" description="Pro residues" evidence="8">
    <location>
        <begin position="1309"/>
        <end position="1319"/>
    </location>
</feature>
<dbReference type="GO" id="GO:0015630">
    <property type="term" value="C:microtubule cytoskeleton"/>
    <property type="evidence" value="ECO:0007669"/>
    <property type="project" value="UniProtKB-ARBA"/>
</dbReference>
<dbReference type="PANTHER" id="PTHR11909">
    <property type="entry name" value="CASEIN KINASE-RELATED"/>
    <property type="match status" value="1"/>
</dbReference>
<feature type="binding site" evidence="7">
    <location>
        <position position="89"/>
    </location>
    <ligand>
        <name>ATP</name>
        <dbReference type="ChEBI" id="CHEBI:30616"/>
    </ligand>
</feature>
<feature type="compositionally biased region" description="Polar residues" evidence="8">
    <location>
        <begin position="753"/>
        <end position="770"/>
    </location>
</feature>
<dbReference type="FunFam" id="3.30.200.20:FF:000358">
    <property type="entry name" value="Tau tubulin kinase 2b"/>
    <property type="match status" value="1"/>
</dbReference>
<feature type="compositionally biased region" description="Low complexity" evidence="8">
    <location>
        <begin position="1294"/>
        <end position="1308"/>
    </location>
</feature>
<dbReference type="PROSITE" id="PS00107">
    <property type="entry name" value="PROTEIN_KINASE_ATP"/>
    <property type="match status" value="1"/>
</dbReference>
<keyword evidence="11" id="KW-1185">Reference proteome</keyword>
<keyword evidence="2" id="KW-0808">Transferase</keyword>
<feature type="region of interest" description="Disordered" evidence="8">
    <location>
        <begin position="785"/>
        <end position="819"/>
    </location>
</feature>